<comment type="similarity">
    <text evidence="4">Belongs to the cellobiose 2-epimerase family.</text>
</comment>
<keyword evidence="6" id="KW-1185">Reference proteome</keyword>
<reference evidence="6" key="1">
    <citation type="submission" date="2016-02" db="EMBL/GenBank/DDBJ databases">
        <authorList>
            <person name="Schultz-Johansen M."/>
            <person name="Glaring M.A."/>
            <person name="Bech P.K."/>
            <person name="Stougaard P."/>
        </authorList>
    </citation>
    <scope>NUCLEOTIDE SEQUENCE [LARGE SCALE GENOMIC DNA]</scope>
    <source>
        <strain evidence="6">S66</strain>
    </source>
</reference>
<dbReference type="GO" id="GO:0047736">
    <property type="term" value="F:cellobiose epimerase activity"/>
    <property type="evidence" value="ECO:0007669"/>
    <property type="project" value="UniProtKB-UniRule"/>
</dbReference>
<dbReference type="OrthoDB" id="5141876at2"/>
<dbReference type="GO" id="GO:0005975">
    <property type="term" value="P:carbohydrate metabolic process"/>
    <property type="evidence" value="ECO:0007669"/>
    <property type="project" value="InterPro"/>
</dbReference>
<comment type="function">
    <text evidence="4">Catalyzes the reversible epimerization of cellobiose to 4-O-beta-D-glucopyranosyl-D-mannose (Glc-Man).</text>
</comment>
<dbReference type="InterPro" id="IPR012341">
    <property type="entry name" value="6hp_glycosidase-like_sf"/>
</dbReference>
<dbReference type="PANTHER" id="PTHR15108">
    <property type="entry name" value="N-ACYLGLUCOSAMINE-2-EPIMERASE"/>
    <property type="match status" value="1"/>
</dbReference>
<evidence type="ECO:0000313" key="5">
    <source>
        <dbReference type="EMBL" id="KXI27785.1"/>
    </source>
</evidence>
<dbReference type="SUPFAM" id="SSF48208">
    <property type="entry name" value="Six-hairpin glycosidases"/>
    <property type="match status" value="1"/>
</dbReference>
<evidence type="ECO:0000256" key="2">
    <source>
        <dbReference type="ARBA" id="ARBA00008558"/>
    </source>
</evidence>
<comment type="caution">
    <text evidence="5">The sequence shown here is derived from an EMBL/GenBank/DDBJ whole genome shotgun (WGS) entry which is preliminary data.</text>
</comment>
<gene>
    <name evidence="5" type="ORF">AX660_19825</name>
</gene>
<proteinExistence type="inferred from homology"/>
<organism evidence="5 6">
    <name type="scientific">Paraglaciecola hydrolytica</name>
    <dbReference type="NCBI Taxonomy" id="1799789"/>
    <lineage>
        <taxon>Bacteria</taxon>
        <taxon>Pseudomonadati</taxon>
        <taxon>Pseudomonadota</taxon>
        <taxon>Gammaproteobacteria</taxon>
        <taxon>Alteromonadales</taxon>
        <taxon>Alteromonadaceae</taxon>
        <taxon>Paraglaciecola</taxon>
    </lineage>
</organism>
<dbReference type="STRING" id="1799789.AX660_19825"/>
<sequence>MQAVKAFGILDKGLLDRECHKIAKWWIAHSVDPLHGGFYGEIDAKANPVIIANKGIVLNTRILWFFSEAAHTYNNAGYREYATRAFDYLLDYFDDKQYGGVLWELDYQGKAISGKKQTYAQAFAIYALCAYYQLTGDKRALAKAGDYFELLEKNAIDPQFGGYFEAFSQNWQPLDDMRLSDKDLNYPKSMNTHLHVIEAYTSLYHISGDARVGKALTSLLRVFDQHIILKPSLHLSLFQSADWQDQSPAFSYGHDIECSWLLWEALEVLNQPALSQQYKNVVLSMAEVCLAQALGQHGQVCDQYTFADEHTHQESFWWVQAEALVGFLQAYQIGGDEKFKVAAENIWQFIQQQHIDREYGEWHWLALCDQDNVDHNYKAGFWKGPYHNGRAMMVAARLLQSLEKELEHEVAK</sequence>
<evidence type="ECO:0000256" key="1">
    <source>
        <dbReference type="ARBA" id="ARBA00001470"/>
    </source>
</evidence>
<dbReference type="InterPro" id="IPR028584">
    <property type="entry name" value="Cellobiose_2_epim"/>
</dbReference>
<evidence type="ECO:0000256" key="4">
    <source>
        <dbReference type="HAMAP-Rule" id="MF_00929"/>
    </source>
</evidence>
<comment type="catalytic activity">
    <reaction evidence="1 4">
        <text>D-cellobiose = beta-D-glucosyl-(1-&gt;4)-D-mannopyranose</text>
        <dbReference type="Rhea" id="RHEA:23384"/>
        <dbReference type="ChEBI" id="CHEBI:17057"/>
        <dbReference type="ChEBI" id="CHEBI:47931"/>
        <dbReference type="EC" id="5.1.3.11"/>
    </reaction>
</comment>
<evidence type="ECO:0000256" key="3">
    <source>
        <dbReference type="ARBA" id="ARBA00023235"/>
    </source>
</evidence>
<dbReference type="InterPro" id="IPR008928">
    <property type="entry name" value="6-hairpin_glycosidase_sf"/>
</dbReference>
<protein>
    <recommendedName>
        <fullName evidence="4">Cellobiose 2-epimerase</fullName>
        <shortName evidence="4">CE</shortName>
        <ecNumber evidence="4">5.1.3.11</ecNumber>
    </recommendedName>
</protein>
<dbReference type="Pfam" id="PF07221">
    <property type="entry name" value="GlcNAc_2-epim"/>
    <property type="match status" value="1"/>
</dbReference>
<dbReference type="InterPro" id="IPR010819">
    <property type="entry name" value="AGE/CE"/>
</dbReference>
<dbReference type="EC" id="5.1.3.11" evidence="4"/>
<dbReference type="RefSeq" id="WP_068379309.1">
    <property type="nucleotide sequence ID" value="NZ_LSNE01000009.1"/>
</dbReference>
<keyword evidence="3 4" id="KW-0413">Isomerase</keyword>
<evidence type="ECO:0000313" key="6">
    <source>
        <dbReference type="Proteomes" id="UP000070299"/>
    </source>
</evidence>
<dbReference type="EMBL" id="LSNE01000009">
    <property type="protein sequence ID" value="KXI27785.1"/>
    <property type="molecule type" value="Genomic_DNA"/>
</dbReference>
<dbReference type="AlphaFoldDB" id="A0A148KNG6"/>
<dbReference type="HAMAP" id="MF_00929">
    <property type="entry name" value="Cellobiose_2_epim"/>
    <property type="match status" value="1"/>
</dbReference>
<accession>A0A148KNG6</accession>
<name>A0A148KNG6_9ALTE</name>
<dbReference type="Gene3D" id="1.50.10.10">
    <property type="match status" value="1"/>
</dbReference>
<comment type="similarity">
    <text evidence="2">Belongs to the N-acylglucosamine 2-epimerase family.</text>
</comment>
<dbReference type="Proteomes" id="UP000070299">
    <property type="component" value="Unassembled WGS sequence"/>
</dbReference>